<accession>Q5DDC6</accession>
<reference evidence="2" key="1">
    <citation type="submission" date="2004-11" db="EMBL/GenBank/DDBJ databases">
        <title>The full-length cDNA sequences of Schistosoma japonicum genes.</title>
        <authorList>
            <person name="Han Z."/>
        </authorList>
    </citation>
    <scope>NUCLEOTIDE SEQUENCE</scope>
</reference>
<sequence>MRIINLVNISTVLLLINLLQTKSQGNGEQHETVLKVTINAQVKHRSKNVRVKWTRNFQNPLNPEYKKLGNIACILFLEYVKTQIPSGSDNGRCTNPAFKPEHSSQIVGVIMNLPLVFIYSKMPHFNTEELQNKLSNNLKSFKFLSSLEITDAEFHLEIVKYLASISVPQTTPPPNTPDNNAISVRGSEHCNYWRRYNCIRQMLLMFSYITFF</sequence>
<feature type="signal peptide" evidence="1">
    <location>
        <begin position="1"/>
        <end position="25"/>
    </location>
</feature>
<proteinExistence type="evidence at transcript level"/>
<protein>
    <submittedName>
        <fullName evidence="2">SJCHGC09328 protein</fullName>
    </submittedName>
</protein>
<keyword evidence="1" id="KW-0732">Signal</keyword>
<name>Q5DDC6_SCHJA</name>
<dbReference type="EMBL" id="AY814448">
    <property type="protein sequence ID" value="AAW26180.1"/>
    <property type="molecule type" value="mRNA"/>
</dbReference>
<organism evidence="2">
    <name type="scientific">Schistosoma japonicum</name>
    <name type="common">Blood fluke</name>
    <dbReference type="NCBI Taxonomy" id="6182"/>
    <lineage>
        <taxon>Eukaryota</taxon>
        <taxon>Metazoa</taxon>
        <taxon>Spiralia</taxon>
        <taxon>Lophotrochozoa</taxon>
        <taxon>Platyhelminthes</taxon>
        <taxon>Trematoda</taxon>
        <taxon>Digenea</taxon>
        <taxon>Strigeidida</taxon>
        <taxon>Schistosomatoidea</taxon>
        <taxon>Schistosomatidae</taxon>
        <taxon>Schistosoma</taxon>
    </lineage>
</organism>
<evidence type="ECO:0000313" key="2">
    <source>
        <dbReference type="EMBL" id="AAW26180.1"/>
    </source>
</evidence>
<dbReference type="AlphaFoldDB" id="Q5DDC6"/>
<feature type="chain" id="PRO_5004254818" evidence="1">
    <location>
        <begin position="26"/>
        <end position="212"/>
    </location>
</feature>
<reference evidence="2" key="2">
    <citation type="journal article" date="2006" name="PLoS Pathog.">
        <title>New perspectives on host-parasite interplay by comparative transcriptomic and proteomic analyses of Schistosoma japonicum.</title>
        <authorList>
            <person name="Liu F."/>
            <person name="Lu J."/>
            <person name="Hu W."/>
            <person name="Wang S.Y."/>
            <person name="Cui S.J."/>
            <person name="Chi M."/>
            <person name="Yan Q."/>
            <person name="Wang X.R."/>
            <person name="Song H.D."/>
            <person name="Xu X.N."/>
            <person name="Wang J.J."/>
            <person name="Zhang X.L."/>
            <person name="Zhang X."/>
            <person name="Wang Z.Q."/>
            <person name="Xue C.L."/>
            <person name="Brindley P.J."/>
            <person name="McManus D.P."/>
            <person name="Yang P.Y."/>
            <person name="Feng Z."/>
            <person name="Chen Z."/>
            <person name="Han Z.G."/>
        </authorList>
    </citation>
    <scope>NUCLEOTIDE SEQUENCE</scope>
</reference>
<evidence type="ECO:0000256" key="1">
    <source>
        <dbReference type="SAM" id="SignalP"/>
    </source>
</evidence>